<dbReference type="Gene3D" id="1.20.140.150">
    <property type="match status" value="1"/>
</dbReference>
<dbReference type="Pfam" id="PF13903">
    <property type="entry name" value="Claudin_2"/>
    <property type="match status" value="1"/>
</dbReference>
<gene>
    <name evidence="6" type="ORF">ACOC_LOCUS5487</name>
</gene>
<dbReference type="PANTHER" id="PTHR21215">
    <property type="entry name" value="LD36024P"/>
    <property type="match status" value="1"/>
</dbReference>
<evidence type="ECO:0000313" key="8">
    <source>
        <dbReference type="WBParaSite" id="ACOC_0000548601-mRNA-1"/>
    </source>
</evidence>
<dbReference type="GO" id="GO:0016020">
    <property type="term" value="C:membrane"/>
    <property type="evidence" value="ECO:0007669"/>
    <property type="project" value="UniProtKB-SubCell"/>
</dbReference>
<protein>
    <submittedName>
        <fullName evidence="8">Col_cuticle_N domain-containing protein</fullName>
    </submittedName>
</protein>
<keyword evidence="7" id="KW-1185">Reference proteome</keyword>
<dbReference type="InterPro" id="IPR004031">
    <property type="entry name" value="PMP22/EMP/MP20/Claudin"/>
</dbReference>
<reference evidence="6 7" key="2">
    <citation type="submission" date="2018-11" db="EMBL/GenBank/DDBJ databases">
        <authorList>
            <consortium name="Pathogen Informatics"/>
        </authorList>
    </citation>
    <scope>NUCLEOTIDE SEQUENCE [LARGE SCALE GENOMIC DNA]</scope>
    <source>
        <strain evidence="6 7">Costa Rica</strain>
    </source>
</reference>
<dbReference type="WBParaSite" id="ACOC_0000548601-mRNA-1">
    <property type="protein sequence ID" value="ACOC_0000548601-mRNA-1"/>
    <property type="gene ID" value="ACOC_0000548601"/>
</dbReference>
<dbReference type="EMBL" id="UYYA01003874">
    <property type="protein sequence ID" value="VDM57072.1"/>
    <property type="molecule type" value="Genomic_DNA"/>
</dbReference>
<evidence type="ECO:0000313" key="7">
    <source>
        <dbReference type="Proteomes" id="UP000267027"/>
    </source>
</evidence>
<keyword evidence="3 5" id="KW-1133">Transmembrane helix</keyword>
<organism evidence="8">
    <name type="scientific">Angiostrongylus costaricensis</name>
    <name type="common">Nematode worm</name>
    <dbReference type="NCBI Taxonomy" id="334426"/>
    <lineage>
        <taxon>Eukaryota</taxon>
        <taxon>Metazoa</taxon>
        <taxon>Ecdysozoa</taxon>
        <taxon>Nematoda</taxon>
        <taxon>Chromadorea</taxon>
        <taxon>Rhabditida</taxon>
        <taxon>Rhabditina</taxon>
        <taxon>Rhabditomorpha</taxon>
        <taxon>Strongyloidea</taxon>
        <taxon>Metastrongylidae</taxon>
        <taxon>Angiostrongylus</taxon>
    </lineage>
</organism>
<keyword evidence="2 5" id="KW-0812">Transmembrane</keyword>
<dbReference type="OMA" id="DSYCFNI"/>
<evidence type="ECO:0000256" key="4">
    <source>
        <dbReference type="ARBA" id="ARBA00023136"/>
    </source>
</evidence>
<evidence type="ECO:0000256" key="3">
    <source>
        <dbReference type="ARBA" id="ARBA00022989"/>
    </source>
</evidence>
<name>A0A158PGR0_ANGCS</name>
<evidence type="ECO:0000256" key="2">
    <source>
        <dbReference type="ARBA" id="ARBA00022692"/>
    </source>
</evidence>
<sequence length="368" mass="42221">MLPAMPAFFIEIQSCAPWPLIQEWPEFVVDSGRPLPTPTIAALTTLQGRRGHWARPVLRGAASNMWSSTILLSLSSVFGIIGLVLVLAAALTDNWTEYQVERVETVLSFDHFFCVNRREVINAFNREPELNVRLKDAFVRNVNYFSRNYGLFQICFPDSVPSDIGSFSKYGSPCIDNTDYFPVESLQENYSSQQNQRLYFMRANVVTYVLGKMSFFSLVIKFRVWMLDAKLSSNSFLVLLFAVSMACWHYVNYLERAVLEMPPFYKSWEPILKSTTRFNFGWSLVVAWVGILFILFASVFFICSASRLKKEEEKALSAKHGVYMMNNYYDKGAMVPYGYNTYGGYGNYPYGYGGQYSNGYYGYMTYGR</sequence>
<dbReference type="OrthoDB" id="6126739at2759"/>
<evidence type="ECO:0000313" key="6">
    <source>
        <dbReference type="EMBL" id="VDM57072.1"/>
    </source>
</evidence>
<keyword evidence="4 5" id="KW-0472">Membrane</keyword>
<feature type="transmembrane region" description="Helical" evidence="5">
    <location>
        <begin position="199"/>
        <end position="219"/>
    </location>
</feature>
<proteinExistence type="predicted"/>
<evidence type="ECO:0000256" key="1">
    <source>
        <dbReference type="ARBA" id="ARBA00004141"/>
    </source>
</evidence>
<dbReference type="PANTHER" id="PTHR21215:SF0">
    <property type="entry name" value="LD36024P"/>
    <property type="match status" value="1"/>
</dbReference>
<comment type="subcellular location">
    <subcellularLocation>
        <location evidence="1">Membrane</location>
        <topology evidence="1">Multi-pass membrane protein</topology>
    </subcellularLocation>
</comment>
<accession>A0A158PGR0</accession>
<dbReference type="Proteomes" id="UP000267027">
    <property type="component" value="Unassembled WGS sequence"/>
</dbReference>
<reference evidence="8" key="1">
    <citation type="submission" date="2016-04" db="UniProtKB">
        <authorList>
            <consortium name="WormBaseParasite"/>
        </authorList>
    </citation>
    <scope>IDENTIFICATION</scope>
</reference>
<feature type="transmembrane region" description="Helical" evidence="5">
    <location>
        <begin position="280"/>
        <end position="303"/>
    </location>
</feature>
<evidence type="ECO:0000256" key="5">
    <source>
        <dbReference type="SAM" id="Phobius"/>
    </source>
</evidence>
<feature type="transmembrane region" description="Helical" evidence="5">
    <location>
        <begin position="69"/>
        <end position="91"/>
    </location>
</feature>
<dbReference type="AlphaFoldDB" id="A0A158PGR0"/>
<feature type="transmembrane region" description="Helical" evidence="5">
    <location>
        <begin position="231"/>
        <end position="251"/>
    </location>
</feature>